<accession>A0A915KM48</accession>
<dbReference type="Pfam" id="PF00069">
    <property type="entry name" value="Pkinase"/>
    <property type="match status" value="1"/>
</dbReference>
<evidence type="ECO:0000313" key="3">
    <source>
        <dbReference type="Proteomes" id="UP000887565"/>
    </source>
</evidence>
<evidence type="ECO:0000313" key="4">
    <source>
        <dbReference type="WBParaSite" id="nRc.2.0.1.t39509-RA"/>
    </source>
</evidence>
<dbReference type="InterPro" id="IPR000719">
    <property type="entry name" value="Prot_kinase_dom"/>
</dbReference>
<reference evidence="4" key="1">
    <citation type="submission" date="2022-11" db="UniProtKB">
        <authorList>
            <consortium name="WormBaseParasite"/>
        </authorList>
    </citation>
    <scope>IDENTIFICATION</scope>
</reference>
<dbReference type="PROSITE" id="PS00108">
    <property type="entry name" value="PROTEIN_KINASE_ST"/>
    <property type="match status" value="1"/>
</dbReference>
<proteinExistence type="predicted"/>
<dbReference type="SUPFAM" id="SSF56112">
    <property type="entry name" value="Protein kinase-like (PK-like)"/>
    <property type="match status" value="1"/>
</dbReference>
<dbReference type="WBParaSite" id="nRc.2.0.1.t39509-RA">
    <property type="protein sequence ID" value="nRc.2.0.1.t39509-RA"/>
    <property type="gene ID" value="nRc.2.0.1.g39509"/>
</dbReference>
<evidence type="ECO:0000259" key="2">
    <source>
        <dbReference type="PROSITE" id="PS50011"/>
    </source>
</evidence>
<dbReference type="EC" id="2.7.11.1" evidence="1"/>
<dbReference type="Gene3D" id="1.10.510.10">
    <property type="entry name" value="Transferase(Phosphotransferase) domain 1"/>
    <property type="match status" value="1"/>
</dbReference>
<organism evidence="3 4">
    <name type="scientific">Romanomermis culicivorax</name>
    <name type="common">Nematode worm</name>
    <dbReference type="NCBI Taxonomy" id="13658"/>
    <lineage>
        <taxon>Eukaryota</taxon>
        <taxon>Metazoa</taxon>
        <taxon>Ecdysozoa</taxon>
        <taxon>Nematoda</taxon>
        <taxon>Enoplea</taxon>
        <taxon>Dorylaimia</taxon>
        <taxon>Mermithida</taxon>
        <taxon>Mermithoidea</taxon>
        <taxon>Mermithidae</taxon>
        <taxon>Romanomermis</taxon>
    </lineage>
</organism>
<dbReference type="PANTHER" id="PTHR11909">
    <property type="entry name" value="CASEIN KINASE-RELATED"/>
    <property type="match status" value="1"/>
</dbReference>
<dbReference type="PROSITE" id="PS50011">
    <property type="entry name" value="PROTEIN_KINASE_DOM"/>
    <property type="match status" value="1"/>
</dbReference>
<dbReference type="GO" id="GO:0004674">
    <property type="term" value="F:protein serine/threonine kinase activity"/>
    <property type="evidence" value="ECO:0007669"/>
    <property type="project" value="UniProtKB-EC"/>
</dbReference>
<sequence>MAQISTVKTDRRRQRAISYNSEQQKSFVNDQNPALQTDTLFEKRYLIVKQLKIGGFGQIYEALDLVSKNRVAIKVENMEEVTPGTFPSPMEWQVLKKYAQSPNCPKTYGFFVKTKHTFIVMQLLGPNLNELKRKCCLKPQRMSMSCSLKVLMQCLWAIEGLHGLGYLHRDIKPTNFVVGLGREFENRIYLIDFGLCRYFLDKNGQSRPERKSLGFRGTVRYASLNAHDEKDLSRRDDLLSLIYSFQELLFGTLPWHNLTDKAAVAVLKRKFPIETLCQEIRTPKGVTDFLASVKKLTFAGIPDYTAMVKSLTVALINTGEIAELDYDWQMASCYRRKHAPAEEVQAKLPNKIVIGSISKLVSASLSVAVKSTHIPMKKT</sequence>
<evidence type="ECO:0000256" key="1">
    <source>
        <dbReference type="ARBA" id="ARBA00012513"/>
    </source>
</evidence>
<dbReference type="AlphaFoldDB" id="A0A915KM48"/>
<dbReference type="InterPro" id="IPR011009">
    <property type="entry name" value="Kinase-like_dom_sf"/>
</dbReference>
<dbReference type="SMART" id="SM00220">
    <property type="entry name" value="S_TKc"/>
    <property type="match status" value="1"/>
</dbReference>
<dbReference type="InterPro" id="IPR050235">
    <property type="entry name" value="CK1_Ser-Thr_kinase"/>
</dbReference>
<keyword evidence="3" id="KW-1185">Reference proteome</keyword>
<protein>
    <recommendedName>
        <fullName evidence="1">non-specific serine/threonine protein kinase</fullName>
        <ecNumber evidence="1">2.7.11.1</ecNumber>
    </recommendedName>
</protein>
<dbReference type="GO" id="GO:0005524">
    <property type="term" value="F:ATP binding"/>
    <property type="evidence" value="ECO:0007669"/>
    <property type="project" value="InterPro"/>
</dbReference>
<dbReference type="InterPro" id="IPR008271">
    <property type="entry name" value="Ser/Thr_kinase_AS"/>
</dbReference>
<dbReference type="Proteomes" id="UP000887565">
    <property type="component" value="Unplaced"/>
</dbReference>
<name>A0A915KM48_ROMCU</name>
<dbReference type="OMA" id="KNGSAYE"/>
<feature type="domain" description="Protein kinase" evidence="2">
    <location>
        <begin position="45"/>
        <end position="313"/>
    </location>
</feature>